<dbReference type="GO" id="GO:0005549">
    <property type="term" value="F:odorant binding"/>
    <property type="evidence" value="ECO:0007669"/>
    <property type="project" value="InterPro"/>
</dbReference>
<dbReference type="RefSeq" id="XP_016974548.1">
    <property type="nucleotide sequence ID" value="XM_017119059.1"/>
</dbReference>
<evidence type="ECO:0000256" key="7">
    <source>
        <dbReference type="ARBA" id="ARBA00023136"/>
    </source>
</evidence>
<evidence type="ECO:0000256" key="1">
    <source>
        <dbReference type="ARBA" id="ARBA00004651"/>
    </source>
</evidence>
<keyword evidence="5 10" id="KW-0552">Olfaction</keyword>
<evidence type="ECO:0000256" key="8">
    <source>
        <dbReference type="ARBA" id="ARBA00023170"/>
    </source>
</evidence>
<feature type="transmembrane region" description="Helical" evidence="10">
    <location>
        <begin position="380"/>
        <end position="402"/>
    </location>
</feature>
<feature type="transmembrane region" description="Helical" evidence="10">
    <location>
        <begin position="58"/>
        <end position="79"/>
    </location>
</feature>
<organism evidence="12">
    <name type="scientific">Drosophila rhopaloa</name>
    <name type="common">Fruit fly</name>
    <dbReference type="NCBI Taxonomy" id="1041015"/>
    <lineage>
        <taxon>Eukaryota</taxon>
        <taxon>Metazoa</taxon>
        <taxon>Ecdysozoa</taxon>
        <taxon>Arthropoda</taxon>
        <taxon>Hexapoda</taxon>
        <taxon>Insecta</taxon>
        <taxon>Pterygota</taxon>
        <taxon>Neoptera</taxon>
        <taxon>Endopterygota</taxon>
        <taxon>Diptera</taxon>
        <taxon>Brachycera</taxon>
        <taxon>Muscomorpha</taxon>
        <taxon>Ephydroidea</taxon>
        <taxon>Drosophilidae</taxon>
        <taxon>Drosophila</taxon>
        <taxon>Sophophora</taxon>
    </lineage>
</organism>
<comment type="subcellular location">
    <subcellularLocation>
        <location evidence="1 10">Cell membrane</location>
        <topology evidence="1 10">Multi-pass membrane protein</topology>
    </subcellularLocation>
</comment>
<dbReference type="PANTHER" id="PTHR21137:SF43">
    <property type="entry name" value="ODORANT RECEPTOR 47A-RELATED"/>
    <property type="match status" value="1"/>
</dbReference>
<dbReference type="AlphaFoldDB" id="A0A6P4EHR7"/>
<comment type="similarity">
    <text evidence="10">Belongs to the insect chemoreceptor superfamily. Heteromeric odorant receptor channel (TC 1.A.69) family.</text>
</comment>
<evidence type="ECO:0000256" key="3">
    <source>
        <dbReference type="ARBA" id="ARBA00022606"/>
    </source>
</evidence>
<evidence type="ECO:0000256" key="6">
    <source>
        <dbReference type="ARBA" id="ARBA00022989"/>
    </source>
</evidence>
<feature type="transmembrane region" description="Helical" evidence="10">
    <location>
        <begin position="285"/>
        <end position="302"/>
    </location>
</feature>
<keyword evidence="4 10" id="KW-0812">Transmembrane</keyword>
<evidence type="ECO:0000256" key="5">
    <source>
        <dbReference type="ARBA" id="ARBA00022725"/>
    </source>
</evidence>
<dbReference type="GO" id="GO:0007165">
    <property type="term" value="P:signal transduction"/>
    <property type="evidence" value="ECO:0007669"/>
    <property type="project" value="UniProtKB-KW"/>
</dbReference>
<proteinExistence type="inferred from homology"/>
<feature type="transmembrane region" description="Helical" evidence="10">
    <location>
        <begin position="314"/>
        <end position="331"/>
    </location>
</feature>
<evidence type="ECO:0000256" key="11">
    <source>
        <dbReference type="SAM" id="MobiDB-lite"/>
    </source>
</evidence>
<protein>
    <recommendedName>
        <fullName evidence="10">Odorant receptor</fullName>
    </recommendedName>
</protein>
<name>A0A6P4EHR7_DRORH</name>
<dbReference type="GO" id="GO:0004984">
    <property type="term" value="F:olfactory receptor activity"/>
    <property type="evidence" value="ECO:0007669"/>
    <property type="project" value="InterPro"/>
</dbReference>
<keyword evidence="9 10" id="KW-0807">Transducer</keyword>
<dbReference type="PANTHER" id="PTHR21137">
    <property type="entry name" value="ODORANT RECEPTOR"/>
    <property type="match status" value="1"/>
</dbReference>
<dbReference type="GO" id="GO:0005886">
    <property type="term" value="C:plasma membrane"/>
    <property type="evidence" value="ECO:0007669"/>
    <property type="project" value="UniProtKB-SubCell"/>
</dbReference>
<keyword evidence="6 10" id="KW-1133">Transmembrane helix</keyword>
<feature type="region of interest" description="Disordered" evidence="11">
    <location>
        <begin position="1"/>
        <end position="29"/>
    </location>
</feature>
<keyword evidence="2" id="KW-1003">Cell membrane</keyword>
<keyword evidence="3 10" id="KW-0716">Sensory transduction</keyword>
<gene>
    <name evidence="12" type="primary">LOC108041204</name>
</gene>
<dbReference type="Pfam" id="PF02949">
    <property type="entry name" value="7tm_6"/>
    <property type="match status" value="1"/>
</dbReference>
<dbReference type="InterPro" id="IPR004117">
    <property type="entry name" value="7tm6_olfct_rcpt"/>
</dbReference>
<evidence type="ECO:0000256" key="9">
    <source>
        <dbReference type="ARBA" id="ARBA00023224"/>
    </source>
</evidence>
<feature type="transmembrane region" description="Helical" evidence="10">
    <location>
        <begin position="91"/>
        <end position="110"/>
    </location>
</feature>
<feature type="transmembrane region" description="Helical" evidence="10">
    <location>
        <begin position="212"/>
        <end position="236"/>
    </location>
</feature>
<evidence type="ECO:0000256" key="4">
    <source>
        <dbReference type="ARBA" id="ARBA00022692"/>
    </source>
</evidence>
<feature type="compositionally biased region" description="Low complexity" evidence="11">
    <location>
        <begin position="16"/>
        <end position="29"/>
    </location>
</feature>
<keyword evidence="8 10" id="KW-0675">Receptor</keyword>
<feature type="transmembrane region" description="Helical" evidence="10">
    <location>
        <begin position="157"/>
        <end position="178"/>
    </location>
</feature>
<evidence type="ECO:0000313" key="12">
    <source>
        <dbReference type="RefSeq" id="XP_016974548.1"/>
    </source>
</evidence>
<reference evidence="12" key="1">
    <citation type="submission" date="2025-08" db="UniProtKB">
        <authorList>
            <consortium name="RefSeq"/>
        </authorList>
    </citation>
    <scope>IDENTIFICATION</scope>
</reference>
<evidence type="ECO:0000256" key="2">
    <source>
        <dbReference type="ARBA" id="ARBA00022475"/>
    </source>
</evidence>
<dbReference type="OrthoDB" id="6614360at2759"/>
<evidence type="ECO:0000256" key="10">
    <source>
        <dbReference type="RuleBase" id="RU351113"/>
    </source>
</evidence>
<sequence length="408" mass="46394">MQGKKEHNNQGQNRVQDLGQDQDQKDQGQGQSLRVQILVYRCMGIDLWSPTWVNDRPLLTFVTMGPLFMFMVPMFLAAHEYITQVSLLSDTLGSTFASMLTLVKFLLFCYHRKEFVGLIYRIRGILDKEISVWPDARGIVETENQSDQMLSLTYTRCFGLAGIFAAIKPFVGIVISLIRGDEIHLELPHNGVYPYDLQVVVWYVPTYLWNVMASYSAVTMALCVDTLLFFFTYNVCAIFKIAKHRMIHLRAGGGREELEGLVQVLLLHQMGLQIAENIADKYRPLIFLQFFLSALQICFIGFQVADLFPNPQSLYFIAFVGSLLIALFIYSKCGENIKSASLDFGDGLYESNWTDFSPPTKRALLIAAMRAQRPCQMKGYFFEASMATFSAIVRSAMSYIMMLRSFNA</sequence>
<keyword evidence="7 10" id="KW-0472">Membrane</keyword>
<accession>A0A6P4EHR7</accession>